<evidence type="ECO:0000313" key="2">
    <source>
        <dbReference type="EMBL" id="MFD1140373.1"/>
    </source>
</evidence>
<dbReference type="EMBL" id="JBHTLP010000002">
    <property type="protein sequence ID" value="MFD1140373.1"/>
    <property type="molecule type" value="Genomic_DNA"/>
</dbReference>
<reference evidence="3" key="1">
    <citation type="journal article" date="2019" name="Int. J. Syst. Evol. Microbiol.">
        <title>The Global Catalogue of Microorganisms (GCM) 10K type strain sequencing project: providing services to taxonomists for standard genome sequencing and annotation.</title>
        <authorList>
            <consortium name="The Broad Institute Genomics Platform"/>
            <consortium name="The Broad Institute Genome Sequencing Center for Infectious Disease"/>
            <person name="Wu L."/>
            <person name="Ma J."/>
        </authorList>
    </citation>
    <scope>NUCLEOTIDE SEQUENCE [LARGE SCALE GENOMIC DNA]</scope>
    <source>
        <strain evidence="3">CCUG 55608</strain>
    </source>
</reference>
<dbReference type="RefSeq" id="WP_379883894.1">
    <property type="nucleotide sequence ID" value="NZ_JBHTLP010000002.1"/>
</dbReference>
<accession>A0ABW3Q405</accession>
<comment type="caution">
    <text evidence="2">The sequence shown here is derived from an EMBL/GenBank/DDBJ whole genome shotgun (WGS) entry which is preliminary data.</text>
</comment>
<name>A0ABW3Q405_9BACT</name>
<keyword evidence="3" id="KW-1185">Reference proteome</keyword>
<protein>
    <submittedName>
        <fullName evidence="2">Uncharacterized protein</fullName>
    </submittedName>
</protein>
<feature type="coiled-coil region" evidence="1">
    <location>
        <begin position="114"/>
        <end position="141"/>
    </location>
</feature>
<organism evidence="2 3">
    <name type="scientific">Larkinella insperata</name>
    <dbReference type="NCBI Taxonomy" id="332158"/>
    <lineage>
        <taxon>Bacteria</taxon>
        <taxon>Pseudomonadati</taxon>
        <taxon>Bacteroidota</taxon>
        <taxon>Cytophagia</taxon>
        <taxon>Cytophagales</taxon>
        <taxon>Spirosomataceae</taxon>
        <taxon>Larkinella</taxon>
    </lineage>
</organism>
<evidence type="ECO:0000313" key="3">
    <source>
        <dbReference type="Proteomes" id="UP001597116"/>
    </source>
</evidence>
<evidence type="ECO:0000256" key="1">
    <source>
        <dbReference type="SAM" id="Coils"/>
    </source>
</evidence>
<gene>
    <name evidence="2" type="ORF">ACFQ4C_04605</name>
</gene>
<sequence length="147" mass="16992">MICSTLRAINMMFHITFADFKTFCLCATIEVGLDTLNAFLASGKNVHSALLIEKNGNRTELPLDAFRGPAFAQGMLQIEEQYQEVLAVRVWDYHYTTARVIRLQGNVSYAMQTAKRVEEEKKNWKRKADRLFARMDRIEEKIQLLKS</sequence>
<keyword evidence="1" id="KW-0175">Coiled coil</keyword>
<proteinExistence type="predicted"/>
<dbReference type="Proteomes" id="UP001597116">
    <property type="component" value="Unassembled WGS sequence"/>
</dbReference>